<protein>
    <submittedName>
        <fullName evidence="2">Uncharacterized protein</fullName>
    </submittedName>
</protein>
<evidence type="ECO:0000313" key="2">
    <source>
        <dbReference type="EMBL" id="QBD80966.1"/>
    </source>
</evidence>
<evidence type="ECO:0000256" key="1">
    <source>
        <dbReference type="SAM" id="SignalP"/>
    </source>
</evidence>
<proteinExistence type="predicted"/>
<sequence length="494" mass="53843">MKQEALHKQMHEKLVWFRRGPGTKLLMLALLLTVSGSLAACQSTPTTPPVVGKQQNINTMVKNNIQNTNLLQGVPQTLLFKQTQGAVTLNVNGPVQLPQTSKIPVITTRPTCFSQDTVTKIINTLMPGKQLYAFNIDNWIKTNSQKLTTLLQALQMPGTQGNKEITTLPSLVPVGLELLSKSKADFSALEQKLGKANAPATEQGVPATGKFQRIDESDLQGQHGTLPGFHGNVLSVYADSGKGYDMILEANASDSATECDVSFASHGVTDLYNYTEQTGQARGMSISLDQAKALAQHTLQAVGASDLKLSQVQVGTAIPLSPSDNPNSMKQAYGMWFTRSVDGVPTTVDLADPDQNAYHPTYPYERLFMLINDAGVIEFSWKSPMQATGTISSNAQILPFQEAMNRAKEQFFIRYAQSDASKGKTTFTINRITLGMMRVQNKDQANTYTMIPVWDFYGTGGPPPSNPMLIDHSMDSFLTINAINGSAIDRTLGY</sequence>
<name>A0A4P6K0N6_KTERU</name>
<gene>
    <name evidence="2" type="ORF">EPA93_35360</name>
</gene>
<dbReference type="OrthoDB" id="1826321at2"/>
<reference evidence="2 3" key="1">
    <citation type="submission" date="2019-01" db="EMBL/GenBank/DDBJ databases">
        <title>Ktedonosporobacter rubrisoli SCAWS-G2.</title>
        <authorList>
            <person name="Huang Y."/>
            <person name="Yan B."/>
        </authorList>
    </citation>
    <scope>NUCLEOTIDE SEQUENCE [LARGE SCALE GENOMIC DNA]</scope>
    <source>
        <strain evidence="2 3">SCAWS-G2</strain>
    </source>
</reference>
<dbReference type="EMBL" id="CP035758">
    <property type="protein sequence ID" value="QBD80966.1"/>
    <property type="molecule type" value="Genomic_DNA"/>
</dbReference>
<dbReference type="RefSeq" id="WP_129892028.1">
    <property type="nucleotide sequence ID" value="NZ_CP035758.1"/>
</dbReference>
<feature type="chain" id="PRO_5020656986" evidence="1">
    <location>
        <begin position="40"/>
        <end position="494"/>
    </location>
</feature>
<keyword evidence="1" id="KW-0732">Signal</keyword>
<feature type="signal peptide" evidence="1">
    <location>
        <begin position="1"/>
        <end position="39"/>
    </location>
</feature>
<keyword evidence="3" id="KW-1185">Reference proteome</keyword>
<dbReference type="Proteomes" id="UP000290365">
    <property type="component" value="Chromosome"/>
</dbReference>
<dbReference type="AlphaFoldDB" id="A0A4P6K0N6"/>
<dbReference type="InterPro" id="IPR046098">
    <property type="entry name" value="DUF6034"/>
</dbReference>
<dbReference type="Pfam" id="PF19499">
    <property type="entry name" value="DUF6034"/>
    <property type="match status" value="1"/>
</dbReference>
<evidence type="ECO:0000313" key="3">
    <source>
        <dbReference type="Proteomes" id="UP000290365"/>
    </source>
</evidence>
<organism evidence="2 3">
    <name type="scientific">Ktedonosporobacter rubrisoli</name>
    <dbReference type="NCBI Taxonomy" id="2509675"/>
    <lineage>
        <taxon>Bacteria</taxon>
        <taxon>Bacillati</taxon>
        <taxon>Chloroflexota</taxon>
        <taxon>Ktedonobacteria</taxon>
        <taxon>Ktedonobacterales</taxon>
        <taxon>Ktedonosporobacteraceae</taxon>
        <taxon>Ktedonosporobacter</taxon>
    </lineage>
</organism>
<dbReference type="KEGG" id="kbs:EPA93_35360"/>
<accession>A0A4P6K0N6</accession>